<feature type="transmembrane region" description="Helical" evidence="8">
    <location>
        <begin position="675"/>
        <end position="694"/>
    </location>
</feature>
<dbReference type="PRINTS" id="PR00120">
    <property type="entry name" value="HATPASE"/>
</dbReference>
<dbReference type="SFLD" id="SFLDF00027">
    <property type="entry name" value="p-type_atpase"/>
    <property type="match status" value="1"/>
</dbReference>
<evidence type="ECO:0000259" key="9">
    <source>
        <dbReference type="SMART" id="SM00831"/>
    </source>
</evidence>
<feature type="transmembrane region" description="Helical" evidence="8">
    <location>
        <begin position="647"/>
        <end position="669"/>
    </location>
</feature>
<dbReference type="Pfam" id="PF00702">
    <property type="entry name" value="Hydrolase"/>
    <property type="match status" value="1"/>
</dbReference>
<dbReference type="Gene3D" id="2.70.150.10">
    <property type="entry name" value="Calcium-transporting ATPase, cytoplasmic transduction domain A"/>
    <property type="match status" value="1"/>
</dbReference>
<dbReference type="InterPro" id="IPR006068">
    <property type="entry name" value="ATPase_P-typ_cation-transptr_C"/>
</dbReference>
<dbReference type="SUPFAM" id="SSF81653">
    <property type="entry name" value="Calcium ATPase, transduction domain A"/>
    <property type="match status" value="1"/>
</dbReference>
<feature type="transmembrane region" description="Helical" evidence="8">
    <location>
        <begin position="270"/>
        <end position="297"/>
    </location>
</feature>
<comment type="subcellular location">
    <subcellularLocation>
        <location evidence="1">Membrane</location>
        <topology evidence="1">Multi-pass membrane protein</topology>
    </subcellularLocation>
</comment>
<dbReference type="InterPro" id="IPR023214">
    <property type="entry name" value="HAD_sf"/>
</dbReference>
<keyword evidence="5" id="KW-1278">Translocase</keyword>
<dbReference type="Pfam" id="PF00689">
    <property type="entry name" value="Cation_ATPase_C"/>
    <property type="match status" value="1"/>
</dbReference>
<feature type="transmembrane region" description="Helical" evidence="8">
    <location>
        <begin position="714"/>
        <end position="739"/>
    </location>
</feature>
<evidence type="ECO:0000256" key="3">
    <source>
        <dbReference type="ARBA" id="ARBA00022741"/>
    </source>
</evidence>
<comment type="caution">
    <text evidence="10">The sequence shown here is derived from an EMBL/GenBank/DDBJ whole genome shotgun (WGS) entry which is preliminary data.</text>
</comment>
<dbReference type="InterPro" id="IPR036412">
    <property type="entry name" value="HAD-like_sf"/>
</dbReference>
<dbReference type="Pfam" id="PF00122">
    <property type="entry name" value="E1-E2_ATPase"/>
    <property type="match status" value="1"/>
</dbReference>
<dbReference type="AlphaFoldDB" id="A0A2N2EAC0"/>
<dbReference type="SFLD" id="SFLDG00002">
    <property type="entry name" value="C1.7:_P-type_atpase_like"/>
    <property type="match status" value="1"/>
</dbReference>
<evidence type="ECO:0000313" key="11">
    <source>
        <dbReference type="Proteomes" id="UP000233517"/>
    </source>
</evidence>
<evidence type="ECO:0000256" key="2">
    <source>
        <dbReference type="ARBA" id="ARBA00022692"/>
    </source>
</evidence>
<dbReference type="InterPro" id="IPR023298">
    <property type="entry name" value="ATPase_P-typ_TM_dom_sf"/>
</dbReference>
<dbReference type="NCBIfam" id="TIGR01494">
    <property type="entry name" value="ATPase_P-type"/>
    <property type="match status" value="2"/>
</dbReference>
<dbReference type="InterPro" id="IPR018303">
    <property type="entry name" value="ATPase_P-typ_P_site"/>
</dbReference>
<dbReference type="PROSITE" id="PS00154">
    <property type="entry name" value="ATPASE_E1_E2"/>
    <property type="match status" value="1"/>
</dbReference>
<feature type="domain" description="Cation-transporting P-type ATPase N-terminal" evidence="9">
    <location>
        <begin position="5"/>
        <end position="78"/>
    </location>
</feature>
<dbReference type="Gene3D" id="1.20.1110.10">
    <property type="entry name" value="Calcium-transporting ATPase, transmembrane domain"/>
    <property type="match status" value="1"/>
</dbReference>
<evidence type="ECO:0000256" key="4">
    <source>
        <dbReference type="ARBA" id="ARBA00022840"/>
    </source>
</evidence>
<feature type="transmembrane region" description="Helical" evidence="8">
    <location>
        <begin position="775"/>
        <end position="798"/>
    </location>
</feature>
<dbReference type="SUPFAM" id="SSF56784">
    <property type="entry name" value="HAD-like"/>
    <property type="match status" value="1"/>
</dbReference>
<proteinExistence type="predicted"/>
<dbReference type="InterPro" id="IPR023299">
    <property type="entry name" value="ATPase_P-typ_cyto_dom_N"/>
</dbReference>
<dbReference type="InterPro" id="IPR008250">
    <property type="entry name" value="ATPase_P-typ_transduc_dom_A_sf"/>
</dbReference>
<dbReference type="InterPro" id="IPR004014">
    <property type="entry name" value="ATPase_P-typ_cation-transptr_N"/>
</dbReference>
<dbReference type="GO" id="GO:0005524">
    <property type="term" value="F:ATP binding"/>
    <property type="evidence" value="ECO:0007669"/>
    <property type="project" value="UniProtKB-KW"/>
</dbReference>
<feature type="transmembrane region" description="Helical" evidence="8">
    <location>
        <begin position="810"/>
        <end position="834"/>
    </location>
</feature>
<dbReference type="PRINTS" id="PR00119">
    <property type="entry name" value="CATATPASE"/>
</dbReference>
<evidence type="ECO:0000256" key="6">
    <source>
        <dbReference type="ARBA" id="ARBA00022989"/>
    </source>
</evidence>
<dbReference type="SMART" id="SM00831">
    <property type="entry name" value="Cation_ATPase_N"/>
    <property type="match status" value="1"/>
</dbReference>
<dbReference type="InterPro" id="IPR044492">
    <property type="entry name" value="P_typ_ATPase_HD_dom"/>
</dbReference>
<evidence type="ECO:0000256" key="7">
    <source>
        <dbReference type="ARBA" id="ARBA00023136"/>
    </source>
</evidence>
<dbReference type="Pfam" id="PF00690">
    <property type="entry name" value="Cation_ATPase_N"/>
    <property type="match status" value="1"/>
</dbReference>
<evidence type="ECO:0000256" key="5">
    <source>
        <dbReference type="ARBA" id="ARBA00022967"/>
    </source>
</evidence>
<dbReference type="Gene3D" id="3.40.1110.10">
    <property type="entry name" value="Calcium-transporting ATPase, cytoplasmic domain N"/>
    <property type="match status" value="1"/>
</dbReference>
<dbReference type="SFLD" id="SFLDS00003">
    <property type="entry name" value="Haloacid_Dehalogenase"/>
    <property type="match status" value="1"/>
</dbReference>
<dbReference type="PANTHER" id="PTHR42861">
    <property type="entry name" value="CALCIUM-TRANSPORTING ATPASE"/>
    <property type="match status" value="1"/>
</dbReference>
<keyword evidence="6 8" id="KW-1133">Transmembrane helix</keyword>
<dbReference type="Gene3D" id="3.40.50.1000">
    <property type="entry name" value="HAD superfamily/HAD-like"/>
    <property type="match status" value="1"/>
</dbReference>
<reference evidence="10 11" key="1">
    <citation type="journal article" date="2017" name="ISME J.">
        <title>Potential for microbial H2 and metal transformations associated with novel bacteria and archaea in deep terrestrial subsurface sediments.</title>
        <authorList>
            <person name="Hernsdorf A.W."/>
            <person name="Amano Y."/>
            <person name="Miyakawa K."/>
            <person name="Ise K."/>
            <person name="Suzuki Y."/>
            <person name="Anantharaman K."/>
            <person name="Probst A."/>
            <person name="Burstein D."/>
            <person name="Thomas B.C."/>
            <person name="Banfield J.F."/>
        </authorList>
    </citation>
    <scope>NUCLEOTIDE SEQUENCE [LARGE SCALE GENOMIC DNA]</scope>
    <source>
        <strain evidence="10">HGW-Falkowbacteria-1</strain>
    </source>
</reference>
<dbReference type="GO" id="GO:0016020">
    <property type="term" value="C:membrane"/>
    <property type="evidence" value="ECO:0007669"/>
    <property type="project" value="UniProtKB-SubCell"/>
</dbReference>
<dbReference type="InterPro" id="IPR001757">
    <property type="entry name" value="P_typ_ATPase"/>
</dbReference>
<dbReference type="EMBL" id="PHAI01000001">
    <property type="protein sequence ID" value="PKM91639.1"/>
    <property type="molecule type" value="Genomic_DNA"/>
</dbReference>
<feature type="transmembrane region" description="Helical" evidence="8">
    <location>
        <begin position="245"/>
        <end position="264"/>
    </location>
</feature>
<dbReference type="GO" id="GO:0016887">
    <property type="term" value="F:ATP hydrolysis activity"/>
    <property type="evidence" value="ECO:0007669"/>
    <property type="project" value="InterPro"/>
</dbReference>
<feature type="transmembrane region" description="Helical" evidence="8">
    <location>
        <begin position="745"/>
        <end position="763"/>
    </location>
</feature>
<feature type="transmembrane region" description="Helical" evidence="8">
    <location>
        <begin position="62"/>
        <end position="91"/>
    </location>
</feature>
<dbReference type="Proteomes" id="UP000233517">
    <property type="component" value="Unassembled WGS sequence"/>
</dbReference>
<dbReference type="SUPFAM" id="SSF81665">
    <property type="entry name" value="Calcium ATPase, transmembrane domain M"/>
    <property type="match status" value="1"/>
</dbReference>
<organism evidence="10 11">
    <name type="scientific">Candidatus Falkowbacteria bacterium HGW-Falkowbacteria-1</name>
    <dbReference type="NCBI Taxonomy" id="2013768"/>
    <lineage>
        <taxon>Bacteria</taxon>
        <taxon>Candidatus Falkowiibacteriota</taxon>
    </lineage>
</organism>
<protein>
    <submittedName>
        <fullName evidence="10">Cation-transporting ATPase</fullName>
    </submittedName>
</protein>
<sequence>MDILKQSNRDITDILGDLKSDSDKGLDQLDAEKRLEENGLNKIEEKNSKALKIFLGQFKSPFVYLLIAASILSFFLGQIIEGAMILLFIVINTSLGFFQEYKSENTIKLLKNYISFKTKVIRGGKERLIDSESLVVGDIVILETGDKINADLRIIEAYDLFVDESVLTGESLLVSKQGEIMTEKPENYFSASNICFSGTSVAKGKAKGVILAIGKTTFLGSVSRLTSQVKRVSEFEKGISKFSSFILKLVLITLVFVFIANSFLKGGNNFWELLIFSIALAISVIPEALPLVMTFSFSNGAMNLAKRKVVVKRLSSVEDLGNIDILCSDKTGTLTENKLTVLDFYNSTSSVKNILLYANLASSQSGDRSEPFDIALFNKLDEDDKELLAEFDFMFSTPFDPARQRNNVLVQKNKKLDFIVRGAAEAIFGLCLNIDNKKIDDMRAWIKEQGLLGRRVLAVAKKTVKEIELDILKNNLIEEENNLDFLGLIAFADPIKEGVKKAVIDARKLGVDLRIITGDSLEVAGAVAYQIGLISDPYQVILAGDLDKMSEEDKKNAIEKYKVFARVLPEQKFSIIKNLEEKYSIGYLGDGINDAPALKIAGVSIVVSNASDIARETADIVLLESDLNVIIEGIREGRRIFANSAKYIKATLASNFGNFYAVAIASLLIDFLPMLPLQILLLNLLSDFPMIAVATDNVDSEELVSPKKYQVKDIIIVAMILGVVSSIFDFMFFAMFFSISPGVLQTNWFIASILTELAFLFSIRTKKPIFKAKRPSNLIILLTGLASIVTVIIPFTSWGQALFGFVRPSWWHLFLIFVVAILYLVCSEIVKLAYYKNQEKKLV</sequence>
<gene>
    <name evidence="10" type="ORF">CVU82_00295</name>
</gene>
<keyword evidence="3" id="KW-0547">Nucleotide-binding</keyword>
<evidence type="ECO:0000313" key="10">
    <source>
        <dbReference type="EMBL" id="PKM91639.1"/>
    </source>
</evidence>
<evidence type="ECO:0000256" key="1">
    <source>
        <dbReference type="ARBA" id="ARBA00004141"/>
    </source>
</evidence>
<dbReference type="InterPro" id="IPR059000">
    <property type="entry name" value="ATPase_P-type_domA"/>
</dbReference>
<accession>A0A2N2EAC0</accession>
<evidence type="ECO:0000256" key="8">
    <source>
        <dbReference type="SAM" id="Phobius"/>
    </source>
</evidence>
<name>A0A2N2EAC0_9BACT</name>
<keyword evidence="2 8" id="KW-0812">Transmembrane</keyword>
<keyword evidence="4" id="KW-0067">ATP-binding</keyword>
<keyword evidence="7 8" id="KW-0472">Membrane</keyword>